<gene>
    <name evidence="3" type="ORF">Ae201684_004611</name>
</gene>
<evidence type="ECO:0000313" key="4">
    <source>
        <dbReference type="Proteomes" id="UP000481153"/>
    </source>
</evidence>
<feature type="domain" description="SET" evidence="2">
    <location>
        <begin position="25"/>
        <end position="138"/>
    </location>
</feature>
<evidence type="ECO:0000259" key="2">
    <source>
        <dbReference type="PROSITE" id="PS50280"/>
    </source>
</evidence>
<dbReference type="VEuPathDB" id="FungiDB:AeMF1_010306"/>
<dbReference type="SMART" id="SM00317">
    <property type="entry name" value="SET"/>
    <property type="match status" value="1"/>
</dbReference>
<feature type="region of interest" description="Disordered" evidence="1">
    <location>
        <begin position="1"/>
        <end position="22"/>
    </location>
</feature>
<dbReference type="EMBL" id="VJMJ01000060">
    <property type="protein sequence ID" value="KAF0739837.1"/>
    <property type="molecule type" value="Genomic_DNA"/>
</dbReference>
<organism evidence="3 4">
    <name type="scientific">Aphanomyces euteiches</name>
    <dbReference type="NCBI Taxonomy" id="100861"/>
    <lineage>
        <taxon>Eukaryota</taxon>
        <taxon>Sar</taxon>
        <taxon>Stramenopiles</taxon>
        <taxon>Oomycota</taxon>
        <taxon>Saprolegniomycetes</taxon>
        <taxon>Saprolegniales</taxon>
        <taxon>Verrucalvaceae</taxon>
        <taxon>Aphanomyces</taxon>
    </lineage>
</organism>
<dbReference type="GO" id="GO:0042799">
    <property type="term" value="F:histone H4K20 methyltransferase activity"/>
    <property type="evidence" value="ECO:0007669"/>
    <property type="project" value="TreeGrafter"/>
</dbReference>
<reference evidence="3 4" key="1">
    <citation type="submission" date="2019-07" db="EMBL/GenBank/DDBJ databases">
        <title>Genomics analysis of Aphanomyces spp. identifies a new class of oomycete effector associated with host adaptation.</title>
        <authorList>
            <person name="Gaulin E."/>
        </authorList>
    </citation>
    <scope>NUCLEOTIDE SEQUENCE [LARGE SCALE GENOMIC DNA]</scope>
    <source>
        <strain evidence="3 4">ATCC 201684</strain>
    </source>
</reference>
<dbReference type="GO" id="GO:0005634">
    <property type="term" value="C:nucleus"/>
    <property type="evidence" value="ECO:0007669"/>
    <property type="project" value="TreeGrafter"/>
</dbReference>
<accession>A0A6G0XI64</accession>
<dbReference type="GO" id="GO:0005700">
    <property type="term" value="C:polytene chromosome"/>
    <property type="evidence" value="ECO:0007669"/>
    <property type="project" value="TreeGrafter"/>
</dbReference>
<dbReference type="InterPro" id="IPR001214">
    <property type="entry name" value="SET_dom"/>
</dbReference>
<dbReference type="PANTHER" id="PTHR46167:SF1">
    <property type="entry name" value="N-LYSINE METHYLTRANSFERASE KMT5A"/>
    <property type="match status" value="1"/>
</dbReference>
<comment type="caution">
    <text evidence="3">The sequence shown here is derived from an EMBL/GenBank/DDBJ whole genome shotgun (WGS) entry which is preliminary data.</text>
</comment>
<dbReference type="InterPro" id="IPR046341">
    <property type="entry name" value="SET_dom_sf"/>
</dbReference>
<sequence>MPPVLEGNAPLQGSEQRQETDMNELGVEVKTSTLPNAGLGLFTTKQFHRNDIVCQYRGRILTTAEALHVEDKSYLMRLGNDVYVDARESLDVLARYINDCRSRGVYNVEFEKLPELQVANVRALRDIPAGRELFANYGKWYWVAYNLAHPDSPVK</sequence>
<dbReference type="SUPFAM" id="SSF82199">
    <property type="entry name" value="SET domain"/>
    <property type="match status" value="1"/>
</dbReference>
<dbReference type="Pfam" id="PF00856">
    <property type="entry name" value="SET"/>
    <property type="match status" value="1"/>
</dbReference>
<dbReference type="PROSITE" id="PS50280">
    <property type="entry name" value="SET"/>
    <property type="match status" value="1"/>
</dbReference>
<proteinExistence type="predicted"/>
<dbReference type="GO" id="GO:0006357">
    <property type="term" value="P:regulation of transcription by RNA polymerase II"/>
    <property type="evidence" value="ECO:0007669"/>
    <property type="project" value="TreeGrafter"/>
</dbReference>
<dbReference type="Gene3D" id="2.170.270.10">
    <property type="entry name" value="SET domain"/>
    <property type="match status" value="1"/>
</dbReference>
<dbReference type="PANTHER" id="PTHR46167">
    <property type="entry name" value="N-LYSINE METHYLTRANSFERASE KMT5A"/>
    <property type="match status" value="1"/>
</dbReference>
<dbReference type="AlphaFoldDB" id="A0A6G0XI64"/>
<evidence type="ECO:0000313" key="3">
    <source>
        <dbReference type="EMBL" id="KAF0739837.1"/>
    </source>
</evidence>
<dbReference type="Proteomes" id="UP000481153">
    <property type="component" value="Unassembled WGS sequence"/>
</dbReference>
<evidence type="ECO:0000256" key="1">
    <source>
        <dbReference type="SAM" id="MobiDB-lite"/>
    </source>
</evidence>
<keyword evidence="4" id="KW-1185">Reference proteome</keyword>
<name>A0A6G0XI64_9STRA</name>
<dbReference type="InterPro" id="IPR051760">
    <property type="entry name" value="KMT5A"/>
</dbReference>
<protein>
    <recommendedName>
        <fullName evidence="2">SET domain-containing protein</fullName>
    </recommendedName>
</protein>